<evidence type="ECO:0000313" key="5">
    <source>
        <dbReference type="Proteomes" id="UP000509623"/>
    </source>
</evidence>
<sequence length="450" mass="49537">MHSLRTRGAAVCRARADAAQFGTAFVNCFRIHYGNSLRRTRGTADAAAGEWRGAAMKLMRWLMGWVRFRIVSPHGGEIFLNCCTRAGIHLWQVRPGKKGMTACVRAGQYRVLRKPARQAHVRLRVQRRCGLPLKIAHLRGRPGLAAGAALFCVVLLGLGQFFWTVEISGCKSIPEKDIRSALQQQGIAPGCAKRGFSARAVQTRLMEKFPNISWVSVNDHGGDVYVQLTEKDEQPPVTDQRGWYQLQAVQSGVVVEMHIHAGTAKVQVGDGVSPGQLLVSPVVENKDEKFMALYHAAGTVIAQTSHTLTVQMPFAIQHWEPAGPSVERRALSVFGVQLPLSMQLPPKGKVQRSGERTAVHLCGKELPLTVTREVLTPVRQTVEKRTRRQAEAEAVKMLAVKEKTDLPGAKVVQHRDTVKEDKTGITVIRKLTCRENIAKEVKIAADGSPA</sequence>
<dbReference type="EMBL" id="CP046051">
    <property type="protein sequence ID" value="QKN24657.1"/>
    <property type="molecule type" value="Genomic_DNA"/>
</dbReference>
<dbReference type="EMBL" id="CP046161">
    <property type="protein sequence ID" value="QKO30156.1"/>
    <property type="molecule type" value="Genomic_DNA"/>
</dbReference>
<evidence type="ECO:0000313" key="4">
    <source>
        <dbReference type="Proteomes" id="UP000501316"/>
    </source>
</evidence>
<keyword evidence="1" id="KW-1133">Transmembrane helix</keyword>
<proteinExistence type="predicted"/>
<reference evidence="3" key="2">
    <citation type="journal article" date="2021" name="Appl. Environ. Microbiol.">
        <title>Adaptability of a Caproate-Producing Bacterium Contributes to Its Dominance in an Anaerobic Fermentation System.</title>
        <authorList>
            <person name="Wang H."/>
            <person name="Gu Y."/>
            <person name="Zhou W."/>
            <person name="Zhao D."/>
            <person name="Qiao Z."/>
            <person name="Zheng J."/>
            <person name="Gao J."/>
            <person name="Chen X."/>
            <person name="Ren C."/>
            <person name="Xu Y."/>
        </authorList>
    </citation>
    <scope>NUCLEOTIDE SEQUENCE</scope>
    <source>
        <strain evidence="3">JNU-WLY1368</strain>
    </source>
</reference>
<accession>A0A859DRA0</accession>
<evidence type="ECO:0000256" key="1">
    <source>
        <dbReference type="SAM" id="Phobius"/>
    </source>
</evidence>
<reference evidence="3" key="3">
    <citation type="journal article" date="2022" name="Int. J. Syst. Evol. Microbiol.">
        <title>Caproicibacterium lactatifermentans sp. nov., isolated from pit clay used for the production of Chinese strong aroma-type liquor.</title>
        <authorList>
            <person name="Wang H."/>
            <person name="Gu Y."/>
            <person name="Zhao D."/>
            <person name="Qiao Z."/>
            <person name="Zheng J."/>
            <person name="Gao J."/>
            <person name="Ren C."/>
            <person name="Xu Y."/>
        </authorList>
    </citation>
    <scope>NUCLEOTIDE SEQUENCE</scope>
    <source>
        <strain evidence="3">JNU-WLY1368</strain>
    </source>
</reference>
<dbReference type="AlphaFoldDB" id="A0A859DRA0"/>
<keyword evidence="5" id="KW-1185">Reference proteome</keyword>
<name>A0A859DRA0_9FIRM</name>
<reference evidence="4 5" key="1">
    <citation type="submission" date="2019-11" db="EMBL/GenBank/DDBJ databases">
        <authorList>
            <person name="Ren C."/>
            <person name="Wang H."/>
            <person name="Xu Y."/>
        </authorList>
    </citation>
    <scope>NUCLEOTIDE SEQUENCE [LARGE SCALE GENOMIC DNA]</scope>
    <source>
        <strain evidence="5">JNU-WLY1368</strain>
        <strain evidence="2 4">LBM 19010</strain>
    </source>
</reference>
<dbReference type="Proteomes" id="UP000501316">
    <property type="component" value="Chromosome"/>
</dbReference>
<dbReference type="KEGG" id="clf:GJQ69_09330"/>
<feature type="transmembrane region" description="Helical" evidence="1">
    <location>
        <begin position="143"/>
        <end position="163"/>
    </location>
</feature>
<organism evidence="2 4">
    <name type="scientific">Caproicibacterium lactatifermentans</name>
    <dbReference type="NCBI Taxonomy" id="2666138"/>
    <lineage>
        <taxon>Bacteria</taxon>
        <taxon>Bacillati</taxon>
        <taxon>Bacillota</taxon>
        <taxon>Clostridia</taxon>
        <taxon>Eubacteriales</taxon>
        <taxon>Oscillospiraceae</taxon>
        <taxon>Caproicibacterium</taxon>
    </lineage>
</organism>
<dbReference type="Proteomes" id="UP000509623">
    <property type="component" value="Chromosome"/>
</dbReference>
<protein>
    <recommendedName>
        <fullName evidence="6">Sporulation protein YqfD</fullName>
    </recommendedName>
</protein>
<gene>
    <name evidence="2" type="ORF">GJQ69_09330</name>
    <name evidence="3" type="ORF">GKP14_03485</name>
</gene>
<dbReference type="InterPro" id="IPR010690">
    <property type="entry name" value="YqfD"/>
</dbReference>
<evidence type="ECO:0000313" key="2">
    <source>
        <dbReference type="EMBL" id="QKN24657.1"/>
    </source>
</evidence>
<evidence type="ECO:0000313" key="3">
    <source>
        <dbReference type="EMBL" id="QKO30156.1"/>
    </source>
</evidence>
<keyword evidence="1" id="KW-0472">Membrane</keyword>
<dbReference type="Pfam" id="PF06898">
    <property type="entry name" value="YqfD"/>
    <property type="match status" value="1"/>
</dbReference>
<keyword evidence="1" id="KW-0812">Transmembrane</keyword>
<evidence type="ECO:0008006" key="6">
    <source>
        <dbReference type="Google" id="ProtNLM"/>
    </source>
</evidence>